<evidence type="ECO:0000313" key="2">
    <source>
        <dbReference type="EMBL" id="BCZ24925.1"/>
    </source>
</evidence>
<accession>A0ABN6IM37</accession>
<evidence type="ECO:0008006" key="4">
    <source>
        <dbReference type="Google" id="ProtNLM"/>
    </source>
</evidence>
<keyword evidence="3" id="KW-1185">Reference proteome</keyword>
<feature type="region of interest" description="Disordered" evidence="1">
    <location>
        <begin position="21"/>
        <end position="40"/>
    </location>
</feature>
<protein>
    <recommendedName>
        <fullName evidence="4">Transposase</fullName>
    </recommendedName>
</protein>
<dbReference type="EMBL" id="AP024828">
    <property type="protein sequence ID" value="BCZ24925.1"/>
    <property type="molecule type" value="Genomic_DNA"/>
</dbReference>
<gene>
    <name evidence="2" type="ORF">MTY59_47800</name>
</gene>
<name>A0ABN6IM37_9MYCO</name>
<evidence type="ECO:0000256" key="1">
    <source>
        <dbReference type="SAM" id="MobiDB-lite"/>
    </source>
</evidence>
<reference evidence="2 3" key="1">
    <citation type="submission" date="2021-07" db="EMBL/GenBank/DDBJ databases">
        <title>Complete genome sequence of nontuberculous Mycobacterium sp. TY59.</title>
        <authorList>
            <person name="Fukushima K."/>
        </authorList>
    </citation>
    <scope>NUCLEOTIDE SEQUENCE [LARGE SCALE GENOMIC DNA]</scope>
    <source>
        <strain evidence="2 3">TY59</strain>
    </source>
</reference>
<dbReference type="Proteomes" id="UP000826012">
    <property type="component" value="Chromosome"/>
</dbReference>
<sequence>MKLKRKPIMSKYAAEIEELYAPEPHPEVHEPAEAATVQPA</sequence>
<organism evidence="2 3">
    <name type="scientific">Mycobacterium senriense</name>
    <dbReference type="NCBI Taxonomy" id="2775496"/>
    <lineage>
        <taxon>Bacteria</taxon>
        <taxon>Bacillati</taxon>
        <taxon>Actinomycetota</taxon>
        <taxon>Actinomycetes</taxon>
        <taxon>Mycobacteriales</taxon>
        <taxon>Mycobacteriaceae</taxon>
        <taxon>Mycobacterium</taxon>
        <taxon>Mycobacterium avium complex (MAC)</taxon>
    </lineage>
</organism>
<proteinExistence type="predicted"/>
<evidence type="ECO:0000313" key="3">
    <source>
        <dbReference type="Proteomes" id="UP000826012"/>
    </source>
</evidence>